<comment type="caution">
    <text evidence="2">The sequence shown here is derived from an EMBL/GenBank/DDBJ whole genome shotgun (WGS) entry which is preliminary data.</text>
</comment>
<evidence type="ECO:0000313" key="2">
    <source>
        <dbReference type="EMBL" id="KAJ4135289.1"/>
    </source>
</evidence>
<dbReference type="EMBL" id="JAOQBH010000006">
    <property type="protein sequence ID" value="KAJ4135289.1"/>
    <property type="molecule type" value="Genomic_DNA"/>
</dbReference>
<feature type="region of interest" description="Disordered" evidence="1">
    <location>
        <begin position="195"/>
        <end position="242"/>
    </location>
</feature>
<name>A0ABQ8RHL7_FUSEQ</name>
<feature type="compositionally biased region" description="Polar residues" evidence="1">
    <location>
        <begin position="491"/>
        <end position="505"/>
    </location>
</feature>
<proteinExistence type="predicted"/>
<evidence type="ECO:0000256" key="1">
    <source>
        <dbReference type="SAM" id="MobiDB-lite"/>
    </source>
</evidence>
<organism evidence="2 3">
    <name type="scientific">Fusarium equiseti</name>
    <name type="common">Fusarium scirpi</name>
    <dbReference type="NCBI Taxonomy" id="61235"/>
    <lineage>
        <taxon>Eukaryota</taxon>
        <taxon>Fungi</taxon>
        <taxon>Dikarya</taxon>
        <taxon>Ascomycota</taxon>
        <taxon>Pezizomycotina</taxon>
        <taxon>Sordariomycetes</taxon>
        <taxon>Hypocreomycetidae</taxon>
        <taxon>Hypocreales</taxon>
        <taxon>Nectriaceae</taxon>
        <taxon>Fusarium</taxon>
        <taxon>Fusarium incarnatum-equiseti species complex</taxon>
    </lineage>
</organism>
<feature type="compositionally biased region" description="Basic residues" evidence="1">
    <location>
        <begin position="214"/>
        <end position="239"/>
    </location>
</feature>
<accession>A0ABQ8RHL7</accession>
<dbReference type="Proteomes" id="UP001152024">
    <property type="component" value="Unassembled WGS sequence"/>
</dbReference>
<evidence type="ECO:0000313" key="3">
    <source>
        <dbReference type="Proteomes" id="UP001152024"/>
    </source>
</evidence>
<keyword evidence="3" id="KW-1185">Reference proteome</keyword>
<feature type="compositionally biased region" description="Basic and acidic residues" evidence="1">
    <location>
        <begin position="195"/>
        <end position="208"/>
    </location>
</feature>
<sequence length="527" mass="59368">MAEALGVISSTITIWDLVCKLRKCCKRIKAAPAVWKEYCDKLESLSHVQSVLKDMMSGETSAFNGIKSKELATLAAKEIEIVGEQVNNILRSFDELAKSSRKRIWDWLRVKAASVTFVIAEEDLQGLIESAEKAKMSLQSAICLCGLETVNAGQTKMQEAFQILYDGMKEQAKALERLNRDKRLSKIPFSLVHKEEIPTRRPLKKEQTADTSRSKSKRSSRRRKKRRSFDRHGQSRTKARYNEDQNLKVAEGYEIVLRNNDVSIMATDTDEYKSAADGNETGTRNAGLEQIERKLESLSNDEWERDMGNHLYQFQLSPALSSENTLNTDLGNDTIPIIINADKQSRAFVGESTNLDQCVYEETDSMLFCISYICITETGQTFTIKEPCQELCRHIELQVMKKWLKAKNLPCMVEFKSISCRVSSTETNEIQSASSFTLECYHGCPHRTPCSYTILEDEVPTQEDESRQMIVADSNGLKAWLADSEQDLDTLTENPGDSDASTDGPGSTEDDNQVTVALLAIIQHLFS</sequence>
<protein>
    <submittedName>
        <fullName evidence="2">Uncharacterized protein</fullName>
    </submittedName>
</protein>
<reference evidence="2" key="1">
    <citation type="submission" date="2022-09" db="EMBL/GenBank/DDBJ databases">
        <title>Fusarium specimens isolated from Avocado Roots.</title>
        <authorList>
            <person name="Stajich J."/>
            <person name="Roper C."/>
            <person name="Heimlech-Rivalta G."/>
        </authorList>
    </citation>
    <scope>NUCLEOTIDE SEQUENCE</scope>
    <source>
        <strain evidence="2">CF00095</strain>
    </source>
</reference>
<gene>
    <name evidence="2" type="ORF">NW768_004911</name>
</gene>
<feature type="region of interest" description="Disordered" evidence="1">
    <location>
        <begin position="489"/>
        <end position="511"/>
    </location>
</feature>